<dbReference type="PATRIC" id="fig|279113.9.peg.1034"/>
<sequence>MNLEHLVKMANQIGAFFDTMPDRPQAMTDLITHLKRSWEPRMRRELLAYVDHEGGAELMPFVQEAIRLHAATLK</sequence>
<dbReference type="EMBL" id="CP013234">
    <property type="protein sequence ID" value="AMP03428.1"/>
    <property type="molecule type" value="Genomic_DNA"/>
</dbReference>
<dbReference type="KEGG" id="cpra:CPter91_1043"/>
<dbReference type="Pfam" id="PF11390">
    <property type="entry name" value="FdsD"/>
    <property type="match status" value="1"/>
</dbReference>
<protein>
    <submittedName>
        <fullName evidence="1">NADH-dependent formate dehydrogenase delta subunit FdsD family protein</fullName>
    </submittedName>
</protein>
<reference evidence="1 2" key="1">
    <citation type="submission" date="2015-11" db="EMBL/GenBank/DDBJ databases">
        <title>Exploring the genomic traits of fungus-feeding bacterial genus Collimonas.</title>
        <authorList>
            <person name="Song C."/>
            <person name="Schmidt R."/>
            <person name="de Jager V."/>
            <person name="Krzyzanowska D."/>
            <person name="Jongedijk E."/>
            <person name="Cankar K."/>
            <person name="Beekwilder J."/>
            <person name="van Veen A."/>
            <person name="de Boer W."/>
            <person name="van Veen J.A."/>
            <person name="Garbeva P."/>
        </authorList>
    </citation>
    <scope>NUCLEOTIDE SEQUENCE [LARGE SCALE GENOMIC DNA]</scope>
    <source>
        <strain evidence="1 2">Ter91</strain>
    </source>
</reference>
<dbReference type="InterPro" id="IPR021074">
    <property type="entry name" value="Formate_DH_dsu"/>
</dbReference>
<accession>A0A127Q047</accession>
<dbReference type="STRING" id="279113.CPter91_1043"/>
<gene>
    <name evidence="1" type="ORF">CPter91_1043</name>
</gene>
<dbReference type="Proteomes" id="UP000074561">
    <property type="component" value="Chromosome"/>
</dbReference>
<name>A0A127Q047_9BURK</name>
<proteinExistence type="predicted"/>
<organism evidence="1 2">
    <name type="scientific">Collimonas pratensis</name>
    <dbReference type="NCBI Taxonomy" id="279113"/>
    <lineage>
        <taxon>Bacteria</taxon>
        <taxon>Pseudomonadati</taxon>
        <taxon>Pseudomonadota</taxon>
        <taxon>Betaproteobacteria</taxon>
        <taxon>Burkholderiales</taxon>
        <taxon>Oxalobacteraceae</taxon>
        <taxon>Collimonas</taxon>
    </lineage>
</organism>
<evidence type="ECO:0000313" key="1">
    <source>
        <dbReference type="EMBL" id="AMP03428.1"/>
    </source>
</evidence>
<dbReference type="OrthoDB" id="8527650at2"/>
<dbReference type="AlphaFoldDB" id="A0A127Q047"/>
<dbReference type="RefSeq" id="WP_061937670.1">
    <property type="nucleotide sequence ID" value="NZ_CP013234.1"/>
</dbReference>
<evidence type="ECO:0000313" key="2">
    <source>
        <dbReference type="Proteomes" id="UP000074561"/>
    </source>
</evidence>